<dbReference type="KEGG" id="hra:EI982_07755"/>
<name>A0A6B9F2V0_9EURY</name>
<dbReference type="OrthoDB" id="306692at2157"/>
<proteinExistence type="predicted"/>
<dbReference type="Proteomes" id="UP000428325">
    <property type="component" value="Chromosome"/>
</dbReference>
<reference evidence="1 2" key="1">
    <citation type="submission" date="2018-12" db="EMBL/GenBank/DDBJ databases">
        <title>Complete genome sequence of Haloplanus rallus MBLA0036.</title>
        <authorList>
            <person name="Nam Y.-d."/>
            <person name="Kang J."/>
            <person name="Chung W.-H."/>
            <person name="Park Y.S."/>
        </authorList>
    </citation>
    <scope>NUCLEOTIDE SEQUENCE [LARGE SCALE GENOMIC DNA]</scope>
    <source>
        <strain evidence="1 2">MBLA0036</strain>
    </source>
</reference>
<organism evidence="1 2">
    <name type="scientific">Haloplanus rallus</name>
    <dbReference type="NCBI Taxonomy" id="1816183"/>
    <lineage>
        <taxon>Archaea</taxon>
        <taxon>Methanobacteriati</taxon>
        <taxon>Methanobacteriota</taxon>
        <taxon>Stenosarchaea group</taxon>
        <taxon>Halobacteria</taxon>
        <taxon>Halobacteriales</taxon>
        <taxon>Haloferacaceae</taxon>
        <taxon>Haloplanus</taxon>
    </lineage>
</organism>
<dbReference type="Pfam" id="PF19104">
    <property type="entry name" value="DUF5791"/>
    <property type="match status" value="1"/>
</dbReference>
<sequence>MLHEAVDEPETLSPQQLREAYDAELRAVIDAQGIERVATAADLPTESVAALASGESPSMTLSEAAAILAVDSEGRDADVIVQEVRDYLLMGMTTGVLDVDTIASNVDLDLSGQEIQQAIEGRIRMTLDELASIHGYVAGRSAP</sequence>
<dbReference type="RefSeq" id="WP_157689069.1">
    <property type="nucleotide sequence ID" value="NZ_CP034345.1"/>
</dbReference>
<gene>
    <name evidence="1" type="ORF">EI982_07755</name>
</gene>
<dbReference type="EMBL" id="CP034345">
    <property type="protein sequence ID" value="QGX94696.1"/>
    <property type="molecule type" value="Genomic_DNA"/>
</dbReference>
<dbReference type="GeneID" id="43369422"/>
<evidence type="ECO:0000313" key="2">
    <source>
        <dbReference type="Proteomes" id="UP000428325"/>
    </source>
</evidence>
<protein>
    <submittedName>
        <fullName evidence="1">Uncharacterized protein</fullName>
    </submittedName>
</protein>
<accession>A0A6B9F2V0</accession>
<dbReference type="InterPro" id="IPR043809">
    <property type="entry name" value="DUF5791"/>
</dbReference>
<dbReference type="AlphaFoldDB" id="A0A6B9F2V0"/>
<evidence type="ECO:0000313" key="1">
    <source>
        <dbReference type="EMBL" id="QGX94696.1"/>
    </source>
</evidence>
<keyword evidence="2" id="KW-1185">Reference proteome</keyword>